<gene>
    <name evidence="2" type="ORF">GCM10008013_01950</name>
</gene>
<dbReference type="PANTHER" id="PTHR43649">
    <property type="entry name" value="ARABINOSE-BINDING PROTEIN-RELATED"/>
    <property type="match status" value="1"/>
</dbReference>
<feature type="chain" id="PRO_5046342935" evidence="1">
    <location>
        <begin position="23"/>
        <end position="458"/>
    </location>
</feature>
<sequence>MRQRLKFATLALVVLMLTSLLAACGSNSGDSSAEPSNEGKTTSSDSATTGAVTLKIYSDGNRAQDTNFLDLIDAFKKDTGINVELNIIPGDGVEIYKKIDIELGTQDSSTDLILLTNPIFLDKYTKSNSLLPLNDLIKEQNYDAEGKFGKYLSEYNGNIYSLPAGAGNWAVYYNKKVFDDANVPYPSGAWTWDQYIETAKKLTDKSKGIYGSYTLDYDNYMYFTARQKDVPGYKEDGTSNYDDPAFKEALQFFGDLGNVHKVQPSWMEFKTKKLAWDGFMSGKYGMHVIGSWYTNMFLDKESYPRDWEFGITELPTPADGSGNNNIGVVNGIGANVNTKHPKEAFEFIKYFAENNYKFVGDLPARVDLTEDDVQGLFKDISDRLAGEVTVDQLSKALYNNGLGFADEKIVGPAASEYSNIILQESELYLIGQKSLEDTVKIIKERVDQAIAAEKANQP</sequence>
<keyword evidence="3" id="KW-1185">Reference proteome</keyword>
<dbReference type="RefSeq" id="WP_188534949.1">
    <property type="nucleotide sequence ID" value="NZ_BMFT01000001.1"/>
</dbReference>
<protein>
    <submittedName>
        <fullName evidence="2">Sugar ABC transporter substrate-binding protein</fullName>
    </submittedName>
</protein>
<dbReference type="InterPro" id="IPR006059">
    <property type="entry name" value="SBP"/>
</dbReference>
<evidence type="ECO:0000313" key="3">
    <source>
        <dbReference type="Proteomes" id="UP000659344"/>
    </source>
</evidence>
<proteinExistence type="predicted"/>
<dbReference type="InterPro" id="IPR050490">
    <property type="entry name" value="Bact_solute-bd_prot1"/>
</dbReference>
<dbReference type="Proteomes" id="UP000659344">
    <property type="component" value="Unassembled WGS sequence"/>
</dbReference>
<keyword evidence="1" id="KW-0732">Signal</keyword>
<dbReference type="PROSITE" id="PS51257">
    <property type="entry name" value="PROKAR_LIPOPROTEIN"/>
    <property type="match status" value="1"/>
</dbReference>
<accession>A0ABQ1Y3K4</accession>
<dbReference type="EMBL" id="BMFT01000001">
    <property type="protein sequence ID" value="GGH10499.1"/>
    <property type="molecule type" value="Genomic_DNA"/>
</dbReference>
<evidence type="ECO:0000256" key="1">
    <source>
        <dbReference type="SAM" id="SignalP"/>
    </source>
</evidence>
<comment type="caution">
    <text evidence="2">The sequence shown here is derived from an EMBL/GenBank/DDBJ whole genome shotgun (WGS) entry which is preliminary data.</text>
</comment>
<dbReference type="Gene3D" id="3.40.190.10">
    <property type="entry name" value="Periplasmic binding protein-like II"/>
    <property type="match status" value="1"/>
</dbReference>
<evidence type="ECO:0000313" key="2">
    <source>
        <dbReference type="EMBL" id="GGH10499.1"/>
    </source>
</evidence>
<reference evidence="3" key="1">
    <citation type="journal article" date="2019" name="Int. J. Syst. Evol. Microbiol.">
        <title>The Global Catalogue of Microorganisms (GCM) 10K type strain sequencing project: providing services to taxonomists for standard genome sequencing and annotation.</title>
        <authorList>
            <consortium name="The Broad Institute Genomics Platform"/>
            <consortium name="The Broad Institute Genome Sequencing Center for Infectious Disease"/>
            <person name="Wu L."/>
            <person name="Ma J."/>
        </authorList>
    </citation>
    <scope>NUCLEOTIDE SEQUENCE [LARGE SCALE GENOMIC DNA]</scope>
    <source>
        <strain evidence="3">CGMCC 1.12769</strain>
    </source>
</reference>
<organism evidence="2 3">
    <name type="scientific">Paenibacillus segetis</name>
    <dbReference type="NCBI Taxonomy" id="1325360"/>
    <lineage>
        <taxon>Bacteria</taxon>
        <taxon>Bacillati</taxon>
        <taxon>Bacillota</taxon>
        <taxon>Bacilli</taxon>
        <taxon>Bacillales</taxon>
        <taxon>Paenibacillaceae</taxon>
        <taxon>Paenibacillus</taxon>
    </lineage>
</organism>
<dbReference type="Pfam" id="PF01547">
    <property type="entry name" value="SBP_bac_1"/>
    <property type="match status" value="1"/>
</dbReference>
<dbReference type="PANTHER" id="PTHR43649:SF12">
    <property type="entry name" value="DIACETYLCHITOBIOSE BINDING PROTEIN DASA"/>
    <property type="match status" value="1"/>
</dbReference>
<dbReference type="SUPFAM" id="SSF53850">
    <property type="entry name" value="Periplasmic binding protein-like II"/>
    <property type="match status" value="1"/>
</dbReference>
<feature type="signal peptide" evidence="1">
    <location>
        <begin position="1"/>
        <end position="22"/>
    </location>
</feature>
<name>A0ABQ1Y3K4_9BACL</name>